<dbReference type="PANTHER" id="PTHR48041">
    <property type="entry name" value="ABC TRANSPORTER G FAMILY MEMBER 28"/>
    <property type="match status" value="1"/>
</dbReference>
<dbReference type="Pfam" id="PF00005">
    <property type="entry name" value="ABC_tran"/>
    <property type="match status" value="1"/>
</dbReference>
<dbReference type="GO" id="GO:0004140">
    <property type="term" value="F:dephospho-CoA kinase activity"/>
    <property type="evidence" value="ECO:0007669"/>
    <property type="project" value="InterPro"/>
</dbReference>
<keyword evidence="8" id="KW-0472">Membrane</keyword>
<sequence>MERLLSISGFALPGEILAIMGGSGAGKTTLLNILTNNKQEGVRQSGMVLVNGDEVDETTLRRIATFVQQVCLIF</sequence>
<proteinExistence type="inferred from homology"/>
<dbReference type="GO" id="GO:0005886">
    <property type="term" value="C:plasma membrane"/>
    <property type="evidence" value="ECO:0007669"/>
    <property type="project" value="TreeGrafter"/>
</dbReference>
<evidence type="ECO:0000256" key="5">
    <source>
        <dbReference type="ARBA" id="ARBA00022741"/>
    </source>
</evidence>
<dbReference type="GO" id="GO:0005524">
    <property type="term" value="F:ATP binding"/>
    <property type="evidence" value="ECO:0007669"/>
    <property type="project" value="UniProtKB-KW"/>
</dbReference>
<keyword evidence="7" id="KW-1133">Transmembrane helix</keyword>
<dbReference type="InterPro" id="IPR001977">
    <property type="entry name" value="Depp_CoAkinase"/>
</dbReference>
<evidence type="ECO:0000259" key="9">
    <source>
        <dbReference type="Pfam" id="PF00005"/>
    </source>
</evidence>
<keyword evidence="10" id="KW-1185">Reference proteome</keyword>
<keyword evidence="6" id="KW-0067">ATP-binding</keyword>
<dbReference type="InterPro" id="IPR003439">
    <property type="entry name" value="ABC_transporter-like_ATP-bd"/>
</dbReference>
<evidence type="ECO:0000256" key="2">
    <source>
        <dbReference type="ARBA" id="ARBA00005814"/>
    </source>
</evidence>
<name>A0AAF3ERP2_9BILA</name>
<feature type="domain" description="ABC transporter" evidence="9">
    <location>
        <begin position="13"/>
        <end position="70"/>
    </location>
</feature>
<dbReference type="GO" id="GO:0042626">
    <property type="term" value="F:ATPase-coupled transmembrane transporter activity"/>
    <property type="evidence" value="ECO:0007669"/>
    <property type="project" value="TreeGrafter"/>
</dbReference>
<dbReference type="AlphaFoldDB" id="A0AAF3ERP2"/>
<dbReference type="WBParaSite" id="MBELARI_LOCUS1677">
    <property type="protein sequence ID" value="MBELARI_LOCUS1677"/>
    <property type="gene ID" value="MBELARI_LOCUS1677"/>
</dbReference>
<keyword evidence="4" id="KW-0812">Transmembrane</keyword>
<dbReference type="PANTHER" id="PTHR48041:SF139">
    <property type="entry name" value="PROTEIN SCARLET"/>
    <property type="match status" value="1"/>
</dbReference>
<evidence type="ECO:0000256" key="7">
    <source>
        <dbReference type="ARBA" id="ARBA00022989"/>
    </source>
</evidence>
<dbReference type="Gene3D" id="3.40.50.300">
    <property type="entry name" value="P-loop containing nucleotide triphosphate hydrolases"/>
    <property type="match status" value="1"/>
</dbReference>
<dbReference type="InterPro" id="IPR027417">
    <property type="entry name" value="P-loop_NTPase"/>
</dbReference>
<dbReference type="PROSITE" id="PS51219">
    <property type="entry name" value="DPCK"/>
    <property type="match status" value="1"/>
</dbReference>
<evidence type="ECO:0000313" key="11">
    <source>
        <dbReference type="WBParaSite" id="MBELARI_LOCUS1677"/>
    </source>
</evidence>
<dbReference type="GO" id="GO:0015937">
    <property type="term" value="P:coenzyme A biosynthetic process"/>
    <property type="evidence" value="ECO:0007669"/>
    <property type="project" value="InterPro"/>
</dbReference>
<accession>A0AAF3ERP2</accession>
<dbReference type="InterPro" id="IPR050352">
    <property type="entry name" value="ABCG_transporters"/>
</dbReference>
<keyword evidence="5" id="KW-0547">Nucleotide-binding</keyword>
<comment type="similarity">
    <text evidence="2">Belongs to the ABC transporter superfamily. ABCG family. Eye pigment precursor importer (TC 3.A.1.204) subfamily.</text>
</comment>
<evidence type="ECO:0000256" key="4">
    <source>
        <dbReference type="ARBA" id="ARBA00022692"/>
    </source>
</evidence>
<comment type="subcellular location">
    <subcellularLocation>
        <location evidence="1">Membrane</location>
        <topology evidence="1">Multi-pass membrane protein</topology>
    </subcellularLocation>
</comment>
<evidence type="ECO:0000313" key="10">
    <source>
        <dbReference type="Proteomes" id="UP000887575"/>
    </source>
</evidence>
<protein>
    <recommendedName>
        <fullName evidence="9">ABC transporter domain-containing protein</fullName>
    </recommendedName>
</protein>
<reference evidence="11" key="1">
    <citation type="submission" date="2024-02" db="UniProtKB">
        <authorList>
            <consortium name="WormBaseParasite"/>
        </authorList>
    </citation>
    <scope>IDENTIFICATION</scope>
</reference>
<evidence type="ECO:0000256" key="3">
    <source>
        <dbReference type="ARBA" id="ARBA00022448"/>
    </source>
</evidence>
<dbReference type="Proteomes" id="UP000887575">
    <property type="component" value="Unassembled WGS sequence"/>
</dbReference>
<keyword evidence="3" id="KW-0813">Transport</keyword>
<evidence type="ECO:0000256" key="6">
    <source>
        <dbReference type="ARBA" id="ARBA00022840"/>
    </source>
</evidence>
<evidence type="ECO:0000256" key="1">
    <source>
        <dbReference type="ARBA" id="ARBA00004141"/>
    </source>
</evidence>
<organism evidence="10 11">
    <name type="scientific">Mesorhabditis belari</name>
    <dbReference type="NCBI Taxonomy" id="2138241"/>
    <lineage>
        <taxon>Eukaryota</taxon>
        <taxon>Metazoa</taxon>
        <taxon>Ecdysozoa</taxon>
        <taxon>Nematoda</taxon>
        <taxon>Chromadorea</taxon>
        <taxon>Rhabditida</taxon>
        <taxon>Rhabditina</taxon>
        <taxon>Rhabditomorpha</taxon>
        <taxon>Rhabditoidea</taxon>
        <taxon>Rhabditidae</taxon>
        <taxon>Mesorhabditinae</taxon>
        <taxon>Mesorhabditis</taxon>
    </lineage>
</organism>
<evidence type="ECO:0000256" key="8">
    <source>
        <dbReference type="ARBA" id="ARBA00023136"/>
    </source>
</evidence>
<dbReference type="SUPFAM" id="SSF52540">
    <property type="entry name" value="P-loop containing nucleoside triphosphate hydrolases"/>
    <property type="match status" value="1"/>
</dbReference>
<dbReference type="GO" id="GO:0016887">
    <property type="term" value="F:ATP hydrolysis activity"/>
    <property type="evidence" value="ECO:0007669"/>
    <property type="project" value="InterPro"/>
</dbReference>